<evidence type="ECO:0000313" key="5">
    <source>
        <dbReference type="Proteomes" id="UP000734854"/>
    </source>
</evidence>
<evidence type="ECO:0000313" key="4">
    <source>
        <dbReference type="EMBL" id="KAG6490828.1"/>
    </source>
</evidence>
<evidence type="ECO:0000256" key="2">
    <source>
        <dbReference type="SAM" id="SignalP"/>
    </source>
</evidence>
<feature type="signal peptide" evidence="2">
    <location>
        <begin position="1"/>
        <end position="33"/>
    </location>
</feature>
<dbReference type="EMBL" id="JACMSC010000014">
    <property type="protein sequence ID" value="KAG6490828.1"/>
    <property type="molecule type" value="Genomic_DNA"/>
</dbReference>
<evidence type="ECO:0000256" key="1">
    <source>
        <dbReference type="SAM" id="Phobius"/>
    </source>
</evidence>
<reference evidence="4 5" key="1">
    <citation type="submission" date="2020-08" db="EMBL/GenBank/DDBJ databases">
        <title>Plant Genome Project.</title>
        <authorList>
            <person name="Zhang R.-G."/>
        </authorList>
    </citation>
    <scope>NUCLEOTIDE SEQUENCE [LARGE SCALE GENOMIC DNA]</scope>
    <source>
        <tissue evidence="4">Rhizome</tissue>
    </source>
</reference>
<dbReference type="Pfam" id="PF25829">
    <property type="entry name" value="DUF7953"/>
    <property type="match status" value="1"/>
</dbReference>
<sequence>MRRTRRPPSSSIAVARLCLVLHVLVCSIPGSIAIFTTHEWFPTKPIVYFRCQGENKTYLPDVKQKDILYTFNGDESWQPLTELPEKKCKRCGVYEEDTYTSDDVYDEWELCAGNFVNGKYLHSKDNQFNASFICPECTTSSDVTTSDATESKNEASGQTRRKIAMIVVACTLAAAVTGAAAVMVYRWWRKRKREQEQARFLKLFEEDDDIEDELGLEL</sequence>
<keyword evidence="1" id="KW-0812">Transmembrane</keyword>
<name>A0A8J5FN15_ZINOF</name>
<evidence type="ECO:0000259" key="3">
    <source>
        <dbReference type="Pfam" id="PF25829"/>
    </source>
</evidence>
<dbReference type="InterPro" id="IPR057713">
    <property type="entry name" value="DUF7953"/>
</dbReference>
<feature type="transmembrane region" description="Helical" evidence="1">
    <location>
        <begin position="163"/>
        <end position="185"/>
    </location>
</feature>
<gene>
    <name evidence="4" type="ORF">ZIOFF_052143</name>
</gene>
<accession>A0A8J5FN15</accession>
<keyword evidence="1" id="KW-1133">Transmembrane helix</keyword>
<organism evidence="4 5">
    <name type="scientific">Zingiber officinale</name>
    <name type="common">Ginger</name>
    <name type="synonym">Amomum zingiber</name>
    <dbReference type="NCBI Taxonomy" id="94328"/>
    <lineage>
        <taxon>Eukaryota</taxon>
        <taxon>Viridiplantae</taxon>
        <taxon>Streptophyta</taxon>
        <taxon>Embryophyta</taxon>
        <taxon>Tracheophyta</taxon>
        <taxon>Spermatophyta</taxon>
        <taxon>Magnoliopsida</taxon>
        <taxon>Liliopsida</taxon>
        <taxon>Zingiberales</taxon>
        <taxon>Zingiberaceae</taxon>
        <taxon>Zingiber</taxon>
    </lineage>
</organism>
<keyword evidence="2" id="KW-0732">Signal</keyword>
<comment type="caution">
    <text evidence="4">The sequence shown here is derived from an EMBL/GenBank/DDBJ whole genome shotgun (WGS) entry which is preliminary data.</text>
</comment>
<dbReference type="Proteomes" id="UP000734854">
    <property type="component" value="Unassembled WGS sequence"/>
</dbReference>
<keyword evidence="5" id="KW-1185">Reference proteome</keyword>
<feature type="domain" description="DUF7953" evidence="3">
    <location>
        <begin position="31"/>
        <end position="135"/>
    </location>
</feature>
<proteinExistence type="predicted"/>
<feature type="chain" id="PRO_5035256740" description="DUF7953 domain-containing protein" evidence="2">
    <location>
        <begin position="34"/>
        <end position="218"/>
    </location>
</feature>
<protein>
    <recommendedName>
        <fullName evidence="3">DUF7953 domain-containing protein</fullName>
    </recommendedName>
</protein>
<keyword evidence="1" id="KW-0472">Membrane</keyword>
<dbReference type="PANTHER" id="PTHR33780">
    <property type="entry name" value="EXPRESSED PROTEIN"/>
    <property type="match status" value="1"/>
</dbReference>
<dbReference type="AlphaFoldDB" id="A0A8J5FN15"/>
<dbReference type="PANTHER" id="PTHR33780:SF3">
    <property type="entry name" value="EXPRESSED PROTEIN"/>
    <property type="match status" value="1"/>
</dbReference>